<dbReference type="InterPro" id="IPR050925">
    <property type="entry name" value="Rhomboid_protease_S54"/>
</dbReference>
<feature type="transmembrane region" description="Helical" evidence="7">
    <location>
        <begin position="284"/>
        <end position="306"/>
    </location>
</feature>
<feature type="transmembrane region" description="Helical" evidence="7">
    <location>
        <begin position="151"/>
        <end position="169"/>
    </location>
</feature>
<dbReference type="EMBL" id="HE580273">
    <property type="protein sequence ID" value="CCD25894.2"/>
    <property type="molecule type" value="Genomic_DNA"/>
</dbReference>
<evidence type="ECO:0000256" key="2">
    <source>
        <dbReference type="ARBA" id="ARBA00009045"/>
    </source>
</evidence>
<dbReference type="GO" id="GO:0004252">
    <property type="term" value="F:serine-type endopeptidase activity"/>
    <property type="evidence" value="ECO:0007669"/>
    <property type="project" value="EnsemblFungi"/>
</dbReference>
<dbReference type="FunFam" id="1.20.1540.10:FF:000012">
    <property type="entry name" value="Rhomboid family protein"/>
    <property type="match status" value="1"/>
</dbReference>
<keyword evidence="3 7" id="KW-0812">Transmembrane</keyword>
<dbReference type="SUPFAM" id="SSF144091">
    <property type="entry name" value="Rhomboid-like"/>
    <property type="match status" value="1"/>
</dbReference>
<dbReference type="Gene3D" id="1.20.1540.10">
    <property type="entry name" value="Rhomboid-like"/>
    <property type="match status" value="1"/>
</dbReference>
<dbReference type="PANTHER" id="PTHR43731">
    <property type="entry name" value="RHOMBOID PROTEASE"/>
    <property type="match status" value="1"/>
</dbReference>
<evidence type="ECO:0000256" key="7">
    <source>
        <dbReference type="SAM" id="Phobius"/>
    </source>
</evidence>
<comment type="subcellular location">
    <subcellularLocation>
        <location evidence="1">Membrane</location>
        <topology evidence="1">Multi-pass membrane protein</topology>
    </subcellularLocation>
</comment>
<gene>
    <name evidence="9" type="primary">NDAI0G01180</name>
    <name evidence="9" type="ordered locus">NDAI_0G01180</name>
</gene>
<feature type="transmembrane region" description="Helical" evidence="7">
    <location>
        <begin position="318"/>
        <end position="335"/>
    </location>
</feature>
<feature type="transmembrane region" description="Helical" evidence="7">
    <location>
        <begin position="210"/>
        <end position="232"/>
    </location>
</feature>
<dbReference type="OrthoDB" id="10260614at2759"/>
<dbReference type="GeneID" id="11497290"/>
<accession>G0WDN3</accession>
<evidence type="ECO:0000313" key="9">
    <source>
        <dbReference type="EMBL" id="CCD25894.2"/>
    </source>
</evidence>
<dbReference type="PANTHER" id="PTHR43731:SF14">
    <property type="entry name" value="PRESENILIN-ASSOCIATED RHOMBOID-LIKE PROTEIN, MITOCHONDRIAL"/>
    <property type="match status" value="1"/>
</dbReference>
<evidence type="ECO:0000256" key="1">
    <source>
        <dbReference type="ARBA" id="ARBA00004141"/>
    </source>
</evidence>
<dbReference type="AlphaFoldDB" id="G0WDN3"/>
<evidence type="ECO:0000256" key="4">
    <source>
        <dbReference type="ARBA" id="ARBA00022801"/>
    </source>
</evidence>
<dbReference type="OMA" id="LWYPRIA"/>
<feature type="transmembrane region" description="Helical" evidence="7">
    <location>
        <begin position="117"/>
        <end position="136"/>
    </location>
</feature>
<keyword evidence="4" id="KW-0378">Hydrolase</keyword>
<evidence type="ECO:0000256" key="6">
    <source>
        <dbReference type="ARBA" id="ARBA00023136"/>
    </source>
</evidence>
<evidence type="ECO:0000256" key="3">
    <source>
        <dbReference type="ARBA" id="ARBA00022692"/>
    </source>
</evidence>
<dbReference type="InterPro" id="IPR022764">
    <property type="entry name" value="Peptidase_S54_rhomboid_dom"/>
</dbReference>
<dbReference type="STRING" id="1071378.G0WDN3"/>
<dbReference type="MEROPS" id="S54.007"/>
<name>G0WDN3_NAUDC</name>
<protein>
    <recommendedName>
        <fullName evidence="8">Peptidase S54 rhomboid domain-containing protein</fullName>
    </recommendedName>
</protein>
<dbReference type="GO" id="GO:0006465">
    <property type="term" value="P:signal peptide processing"/>
    <property type="evidence" value="ECO:0007669"/>
    <property type="project" value="EnsemblFungi"/>
</dbReference>
<dbReference type="eggNOG" id="KOG2980">
    <property type="taxonomic scope" value="Eukaryota"/>
</dbReference>
<sequence length="362" mass="41902">MLPFYSTKLLLRNQGRKFFINNSTISSRQILKSSIPLFNLTSRTKLIPSTTKRSQNILRCTRFYSQRTNLLREWRRRFFPDTDTSDRYIRLNRFQQYNRNNDHNSYNNNEDNRIRNITLIGLGSMVGIYFTTPYLFQLPPFNHFKRNPKHLVYTLLGLNLFVFTLWQIPRNWHFLQKYMLLQKSNIQSNWSIIGSAFSHQEFWHLGMNMLALWSFGTTLSTVLGASGFFSLYMNSAIMGSLFSLWYPRIARMGLLVMGPSLGASGALFGVLGCFSYLFPTSKILLFVFPVPGGAWVAFLASVVWNGAGCVLKWGSFDYAAHLGGSLIGVAYGWYIKTKLEKQREERRRRIVRSRGGGGFPWF</sequence>
<dbReference type="GO" id="GO:0010821">
    <property type="term" value="P:regulation of mitochondrion organization"/>
    <property type="evidence" value="ECO:0007669"/>
    <property type="project" value="EnsemblFungi"/>
</dbReference>
<evidence type="ECO:0000256" key="5">
    <source>
        <dbReference type="ARBA" id="ARBA00022989"/>
    </source>
</evidence>
<keyword evidence="10" id="KW-1185">Reference proteome</keyword>
<dbReference type="RefSeq" id="XP_003671137.2">
    <property type="nucleotide sequence ID" value="XM_003671089.2"/>
</dbReference>
<evidence type="ECO:0000313" key="10">
    <source>
        <dbReference type="Proteomes" id="UP000000689"/>
    </source>
</evidence>
<keyword evidence="5 7" id="KW-1133">Transmembrane helix</keyword>
<dbReference type="Pfam" id="PF01694">
    <property type="entry name" value="Rhomboid"/>
    <property type="match status" value="1"/>
</dbReference>
<feature type="domain" description="Peptidase S54 rhomboid" evidence="8">
    <location>
        <begin position="190"/>
        <end position="335"/>
    </location>
</feature>
<organism evidence="9 10">
    <name type="scientific">Naumovozyma dairenensis (strain ATCC 10597 / BCRC 20456 / CBS 421 / NBRC 0211 / NRRL Y-12639)</name>
    <name type="common">Saccharomyces dairenensis</name>
    <dbReference type="NCBI Taxonomy" id="1071378"/>
    <lineage>
        <taxon>Eukaryota</taxon>
        <taxon>Fungi</taxon>
        <taxon>Dikarya</taxon>
        <taxon>Ascomycota</taxon>
        <taxon>Saccharomycotina</taxon>
        <taxon>Saccharomycetes</taxon>
        <taxon>Saccharomycetales</taxon>
        <taxon>Saccharomycetaceae</taxon>
        <taxon>Naumovozyma</taxon>
    </lineage>
</organism>
<comment type="similarity">
    <text evidence="2">Belongs to the peptidase S54 family.</text>
</comment>
<dbReference type="InterPro" id="IPR035952">
    <property type="entry name" value="Rhomboid-like_sf"/>
</dbReference>
<dbReference type="KEGG" id="ndi:NDAI_0G01180"/>
<keyword evidence="6 7" id="KW-0472">Membrane</keyword>
<dbReference type="HOGENOM" id="CLU_034022_2_1_1"/>
<evidence type="ECO:0000259" key="8">
    <source>
        <dbReference type="Pfam" id="PF01694"/>
    </source>
</evidence>
<proteinExistence type="inferred from homology"/>
<feature type="transmembrane region" description="Helical" evidence="7">
    <location>
        <begin position="252"/>
        <end position="277"/>
    </location>
</feature>
<reference evidence="9 10" key="1">
    <citation type="journal article" date="2011" name="Proc. Natl. Acad. Sci. U.S.A.">
        <title>Evolutionary erosion of yeast sex chromosomes by mating-type switching accidents.</title>
        <authorList>
            <person name="Gordon J.L."/>
            <person name="Armisen D."/>
            <person name="Proux-Wera E."/>
            <person name="Oheigeartaigh S.S."/>
            <person name="Byrne K.P."/>
            <person name="Wolfe K.H."/>
        </authorList>
    </citation>
    <scope>NUCLEOTIDE SEQUENCE [LARGE SCALE GENOMIC DNA]</scope>
    <source>
        <strain evidence="10">ATCC 10597 / BCRC 20456 / CBS 421 / NBRC 0211 / NRRL Y-12639</strain>
    </source>
</reference>
<dbReference type="Proteomes" id="UP000000689">
    <property type="component" value="Chromosome 7"/>
</dbReference>
<dbReference type="GO" id="GO:0005743">
    <property type="term" value="C:mitochondrial inner membrane"/>
    <property type="evidence" value="ECO:0007669"/>
    <property type="project" value="EnsemblFungi"/>
</dbReference>